<dbReference type="AlphaFoldDB" id="A0A1W6LH30"/>
<accession>A0A1W6LH30</accession>
<dbReference type="EMBL" id="CP015118">
    <property type="protein sequence ID" value="ARN23592.1"/>
    <property type="molecule type" value="Genomic_DNA"/>
</dbReference>
<keyword evidence="2" id="KW-1185">Reference proteome</keyword>
<evidence type="ECO:0000313" key="2">
    <source>
        <dbReference type="Proteomes" id="UP000193427"/>
    </source>
</evidence>
<gene>
    <name evidence="1" type="ORF">A4W93_28900</name>
</gene>
<dbReference type="Proteomes" id="UP000193427">
    <property type="component" value="Chromosome"/>
</dbReference>
<dbReference type="KEGG" id="rgu:A4W93_28900"/>
<name>A0A1W6LH30_9BURK</name>
<evidence type="ECO:0000313" key="1">
    <source>
        <dbReference type="EMBL" id="ARN23592.1"/>
    </source>
</evidence>
<protein>
    <submittedName>
        <fullName evidence="1">Uncharacterized protein</fullName>
    </submittedName>
</protein>
<proteinExistence type="predicted"/>
<organism evidence="1 2">
    <name type="scientific">Piscinibacter gummiphilus</name>
    <dbReference type="NCBI Taxonomy" id="946333"/>
    <lineage>
        <taxon>Bacteria</taxon>
        <taxon>Pseudomonadati</taxon>
        <taxon>Pseudomonadota</taxon>
        <taxon>Betaproteobacteria</taxon>
        <taxon>Burkholderiales</taxon>
        <taxon>Sphaerotilaceae</taxon>
        <taxon>Piscinibacter</taxon>
    </lineage>
</organism>
<sequence>MATLAVAGLVTACGGDGGDGGTTTPTTSSVALSGVAAKGALQFALVSVHPVKADGTVDLTKTLSSVESDADGKYTLPSFEGVRGTPYVVRVSAISGKTKTLDEVTGQAVSLPDGFSLRSLVIAPTTGTTTITSHVTPFTELAAAAAAGAQGGITATNATTALSNVRQLLGFDSSVIAPTTLQNATTPEQQALAVMLTAVSKLANDGGLGCSATDLGARTKCVVDALAASASITSTNPGTVGGVNVAEKLVAAAEAVVADPQLTAGTTINEGTVAGVVGKLEGDGKPAPAGNVTAIAAATQLFTGIRSDFQALFSKGGATSIAKGAVNQEAFKFVEAMEAVQAPAEMVVKDAGAIITGIDMYNDFMFGTGAMTRNRGDEQNGFPTVGCSLYTTAQNTELATSKDNAKFIGCTVNYKVVFTFTNNGTVATRYRHGFSIEPKADGTFAYSTRARRTTSCNPAPCANPVNEALSESVVGVATPTIVNNRITAVQLVGDFAAAFETGGTTLIDAKTTVDLSGTRTIGADNMSSTTFKGTAKSYKADGTLLGTLDVKSGSTSEIPMSWDANGNLVARNAPTAVEPAGGDIATASIDLVWTTGNSEFAGTLALTDNAWDKSLTSHIPTKGTLTGSLRNISNGTTNEFLAGSLTAAITGYGNYTATAEDSATNNFNTSLTFTGSVTAPTRPKLELTLNTAMASHEDGPATVTLSYRSIVNGTPKQQVGAVATRQANGKYSTKLTEAASNLSMTWGPDAKEADLYVNNTEVVGKFKDLTLTFTDGTFISLDIGL</sequence>
<reference evidence="1 2" key="1">
    <citation type="submission" date="2016-04" db="EMBL/GenBank/DDBJ databases">
        <title>Complete genome sequence of natural rubber-degrading, novel Gram-negative bacterium, Rhizobacter gummiphilus strain NS21.</title>
        <authorList>
            <person name="Tabata M."/>
            <person name="Kasai D."/>
            <person name="Fukuda M."/>
        </authorList>
    </citation>
    <scope>NUCLEOTIDE SEQUENCE [LARGE SCALE GENOMIC DNA]</scope>
    <source>
        <strain evidence="1 2">NS21</strain>
    </source>
</reference>
<dbReference type="STRING" id="946333.A4W93_28900"/>